<feature type="domain" description="PDZ" evidence="3">
    <location>
        <begin position="111"/>
        <end position="160"/>
    </location>
</feature>
<dbReference type="PROSITE" id="PS51257">
    <property type="entry name" value="PROKAR_LIPOPROTEIN"/>
    <property type="match status" value="1"/>
</dbReference>
<name>A0A4U3KSJ3_9BACT</name>
<keyword evidence="2" id="KW-0732">Signal</keyword>
<evidence type="ECO:0000313" key="4">
    <source>
        <dbReference type="EMBL" id="TKK64639.1"/>
    </source>
</evidence>
<evidence type="ECO:0000259" key="3">
    <source>
        <dbReference type="PROSITE" id="PS50106"/>
    </source>
</evidence>
<dbReference type="InterPro" id="IPR001478">
    <property type="entry name" value="PDZ"/>
</dbReference>
<dbReference type="Pfam" id="PF13180">
    <property type="entry name" value="PDZ_2"/>
    <property type="match status" value="2"/>
</dbReference>
<dbReference type="PANTHER" id="PTHR22939:SF129">
    <property type="entry name" value="SERINE PROTEASE HTRA2, MITOCHONDRIAL"/>
    <property type="match status" value="1"/>
</dbReference>
<protein>
    <submittedName>
        <fullName evidence="4">PDZ domain-containing protein</fullName>
    </submittedName>
</protein>
<feature type="signal peptide" evidence="2">
    <location>
        <begin position="1"/>
        <end position="23"/>
    </location>
</feature>
<evidence type="ECO:0000256" key="1">
    <source>
        <dbReference type="ARBA" id="ARBA00010541"/>
    </source>
</evidence>
<proteinExistence type="inferred from homology"/>
<reference evidence="4 5" key="1">
    <citation type="submission" date="2019-05" db="EMBL/GenBank/DDBJ databases">
        <title>Panacibacter sp. strain 17mud1-8 Genome sequencing and assembly.</title>
        <authorList>
            <person name="Chhetri G."/>
        </authorList>
    </citation>
    <scope>NUCLEOTIDE SEQUENCE [LARGE SCALE GENOMIC DNA]</scope>
    <source>
        <strain evidence="4 5">17mud1-8</strain>
    </source>
</reference>
<keyword evidence="5" id="KW-1185">Reference proteome</keyword>
<sequence>MKKLRFSSALLLAFIACAGFAQTAPIPPAAPIPPIHDKGESIIIHKNGDNKEKLTIVVDGDNITINGKSAKDFKDGDVQVIRRDRDFVMPAVPPMFPQGGAKAFVRNFNYRDNDAMLGIMPTDADNGAKINEVTEGSAADKAGLKEGDVITKINDTKIEDADDVYDAIGKYKPNDKITITYMRDGKESTATATLDKNKSRAFAWSNNDDAFDVFRNNPAFNFEWNDNKPRLGLRVQDIENSQGVKVMDINDDDSPAAKAGLKEDDIITGVNGKAVQSVKDIKDQLKEIKPGDDVKLQYKRNGTVQSATVHIPKPLQTSDL</sequence>
<comment type="similarity">
    <text evidence="1">Belongs to the peptidase S1C family.</text>
</comment>
<organism evidence="4 5">
    <name type="scientific">Ilyomonas limi</name>
    <dbReference type="NCBI Taxonomy" id="2575867"/>
    <lineage>
        <taxon>Bacteria</taxon>
        <taxon>Pseudomonadati</taxon>
        <taxon>Bacteroidota</taxon>
        <taxon>Chitinophagia</taxon>
        <taxon>Chitinophagales</taxon>
        <taxon>Chitinophagaceae</taxon>
        <taxon>Ilyomonas</taxon>
    </lineage>
</organism>
<accession>A0A4U3KSJ3</accession>
<dbReference type="AlphaFoldDB" id="A0A4U3KSJ3"/>
<evidence type="ECO:0000256" key="2">
    <source>
        <dbReference type="SAM" id="SignalP"/>
    </source>
</evidence>
<dbReference type="EMBL" id="SZQL01000030">
    <property type="protein sequence ID" value="TKK64639.1"/>
    <property type="molecule type" value="Genomic_DNA"/>
</dbReference>
<dbReference type="Gene3D" id="2.30.42.10">
    <property type="match status" value="2"/>
</dbReference>
<feature type="chain" id="PRO_5020291339" evidence="2">
    <location>
        <begin position="24"/>
        <end position="320"/>
    </location>
</feature>
<gene>
    <name evidence="4" type="ORF">FC093_22060</name>
</gene>
<dbReference type="SMART" id="SM00228">
    <property type="entry name" value="PDZ"/>
    <property type="match status" value="2"/>
</dbReference>
<dbReference type="RefSeq" id="WP_137263992.1">
    <property type="nucleotide sequence ID" value="NZ_SZQL01000030.1"/>
</dbReference>
<dbReference type="PANTHER" id="PTHR22939">
    <property type="entry name" value="SERINE PROTEASE FAMILY S1C HTRA-RELATED"/>
    <property type="match status" value="1"/>
</dbReference>
<dbReference type="PROSITE" id="PS50106">
    <property type="entry name" value="PDZ"/>
    <property type="match status" value="2"/>
</dbReference>
<evidence type="ECO:0000313" key="5">
    <source>
        <dbReference type="Proteomes" id="UP000305848"/>
    </source>
</evidence>
<feature type="domain" description="PDZ" evidence="3">
    <location>
        <begin position="219"/>
        <end position="278"/>
    </location>
</feature>
<dbReference type="InterPro" id="IPR036034">
    <property type="entry name" value="PDZ_sf"/>
</dbReference>
<dbReference type="OrthoDB" id="9781273at2"/>
<dbReference type="SUPFAM" id="SSF50156">
    <property type="entry name" value="PDZ domain-like"/>
    <property type="match status" value="2"/>
</dbReference>
<comment type="caution">
    <text evidence="4">The sequence shown here is derived from an EMBL/GenBank/DDBJ whole genome shotgun (WGS) entry which is preliminary data.</text>
</comment>
<dbReference type="Proteomes" id="UP000305848">
    <property type="component" value="Unassembled WGS sequence"/>
</dbReference>